<proteinExistence type="predicted"/>
<evidence type="ECO:0000259" key="1">
    <source>
        <dbReference type="Pfam" id="PF17921"/>
    </source>
</evidence>
<reference evidence="2 3" key="1">
    <citation type="submission" date="2023-01" db="EMBL/GenBank/DDBJ databases">
        <authorList>
            <person name="Kreplak J."/>
        </authorList>
    </citation>
    <scope>NUCLEOTIDE SEQUENCE [LARGE SCALE GENOMIC DNA]</scope>
</reference>
<dbReference type="EMBL" id="OX451741">
    <property type="protein sequence ID" value="CAI8619543.1"/>
    <property type="molecule type" value="Genomic_DNA"/>
</dbReference>
<name>A0AAV1BCW2_VICFA</name>
<organism evidence="2 3">
    <name type="scientific">Vicia faba</name>
    <name type="common">Broad bean</name>
    <name type="synonym">Faba vulgaris</name>
    <dbReference type="NCBI Taxonomy" id="3906"/>
    <lineage>
        <taxon>Eukaryota</taxon>
        <taxon>Viridiplantae</taxon>
        <taxon>Streptophyta</taxon>
        <taxon>Embryophyta</taxon>
        <taxon>Tracheophyta</taxon>
        <taxon>Spermatophyta</taxon>
        <taxon>Magnoliopsida</taxon>
        <taxon>eudicotyledons</taxon>
        <taxon>Gunneridae</taxon>
        <taxon>Pentapetalae</taxon>
        <taxon>rosids</taxon>
        <taxon>fabids</taxon>
        <taxon>Fabales</taxon>
        <taxon>Fabaceae</taxon>
        <taxon>Papilionoideae</taxon>
        <taxon>50 kb inversion clade</taxon>
        <taxon>NPAAA clade</taxon>
        <taxon>Hologalegina</taxon>
        <taxon>IRL clade</taxon>
        <taxon>Fabeae</taxon>
        <taxon>Vicia</taxon>
    </lineage>
</organism>
<gene>
    <name evidence="2" type="ORF">VFH_VI176600</name>
</gene>
<dbReference type="InterPro" id="IPR041588">
    <property type="entry name" value="Integrase_H2C2"/>
</dbReference>
<dbReference type="Proteomes" id="UP001157006">
    <property type="component" value="Chromosome 6"/>
</dbReference>
<protein>
    <recommendedName>
        <fullName evidence="1">Integrase zinc-binding domain-containing protein</fullName>
    </recommendedName>
</protein>
<dbReference type="Gene3D" id="1.10.340.70">
    <property type="match status" value="1"/>
</dbReference>
<sequence length="108" mass="12875">MQYAYITTVQCEAWEGLEEEIQKDDRLKGVVQDLISDLISHKGFQLKRGRLYREGRVVIFRNSPRISWILQEFYDIVVGGHSSYLRTYKRIASVVYWEGVRRKIQEYV</sequence>
<accession>A0AAV1BCW2</accession>
<dbReference type="AlphaFoldDB" id="A0AAV1BCW2"/>
<evidence type="ECO:0000313" key="3">
    <source>
        <dbReference type="Proteomes" id="UP001157006"/>
    </source>
</evidence>
<feature type="domain" description="Integrase zinc-binding" evidence="1">
    <location>
        <begin position="68"/>
        <end position="108"/>
    </location>
</feature>
<evidence type="ECO:0000313" key="2">
    <source>
        <dbReference type="EMBL" id="CAI8619543.1"/>
    </source>
</evidence>
<dbReference type="Pfam" id="PF17921">
    <property type="entry name" value="Integrase_H2C2"/>
    <property type="match status" value="1"/>
</dbReference>
<keyword evidence="3" id="KW-1185">Reference proteome</keyword>